<dbReference type="EMBL" id="PQVH01000008">
    <property type="protein sequence ID" value="TFW71494.1"/>
    <property type="molecule type" value="Genomic_DNA"/>
</dbReference>
<comment type="caution">
    <text evidence="1">The sequence shown here is derived from an EMBL/GenBank/DDBJ whole genome shotgun (WGS) entry which is preliminary data.</text>
</comment>
<name>A0A4Y9VRA8_9PROT</name>
<evidence type="ECO:0000313" key="1">
    <source>
        <dbReference type="EMBL" id="TFW71494.1"/>
    </source>
</evidence>
<sequence>MSTPRKRNEDGLDYKRPIALRLMLEEREEAEVLSSKFNKTKSAFARLAYLAGVKVLTASSPAAVAAASVASGADSIVGTADFSSSSMGK</sequence>
<gene>
    <name evidence="1" type="ORF">C3Y98_05195</name>
</gene>
<accession>A0A4Y9VRA8</accession>
<proteinExistence type="predicted"/>
<dbReference type="AlphaFoldDB" id="A0A4Y9VRA8"/>
<dbReference type="Proteomes" id="UP000297706">
    <property type="component" value="Unassembled WGS sequence"/>
</dbReference>
<evidence type="ECO:0000313" key="2">
    <source>
        <dbReference type="Proteomes" id="UP000297706"/>
    </source>
</evidence>
<organism evidence="1 2">
    <name type="scientific">Methylotenera oryzisoli</name>
    <dbReference type="NCBI Taxonomy" id="2080758"/>
    <lineage>
        <taxon>Bacteria</taxon>
        <taxon>Pseudomonadati</taxon>
        <taxon>Pseudomonadota</taxon>
        <taxon>Betaproteobacteria</taxon>
        <taxon>Nitrosomonadales</taxon>
        <taxon>Methylophilaceae</taxon>
        <taxon>Methylotenera</taxon>
    </lineage>
</organism>
<reference evidence="1 2" key="1">
    <citation type="submission" date="2018-02" db="EMBL/GenBank/DDBJ databases">
        <title>A novel lanthanide dependent methylotroph, Methylotenera sp. La3113.</title>
        <authorList>
            <person name="Lv H."/>
            <person name="Tani A."/>
        </authorList>
    </citation>
    <scope>NUCLEOTIDE SEQUENCE [LARGE SCALE GENOMIC DNA]</scope>
    <source>
        <strain evidence="1 2">La3113</strain>
    </source>
</reference>
<dbReference type="RefSeq" id="WP_135277040.1">
    <property type="nucleotide sequence ID" value="NZ_PQVH01000008.1"/>
</dbReference>
<keyword evidence="2" id="KW-1185">Reference proteome</keyword>
<protein>
    <submittedName>
        <fullName evidence="1">Uncharacterized protein</fullName>
    </submittedName>
</protein>